<dbReference type="Gene3D" id="1.20.1740.10">
    <property type="entry name" value="Amino acid/polyamine transporter I"/>
    <property type="match status" value="1"/>
</dbReference>
<evidence type="ECO:0000313" key="8">
    <source>
        <dbReference type="Proteomes" id="UP000823893"/>
    </source>
</evidence>
<accession>A0A9D2SLK1</accession>
<evidence type="ECO:0000256" key="6">
    <source>
        <dbReference type="SAM" id="Phobius"/>
    </source>
</evidence>
<organism evidence="7 8">
    <name type="scientific">Candidatus Blautia merdigallinarum</name>
    <dbReference type="NCBI Taxonomy" id="2838495"/>
    <lineage>
        <taxon>Bacteria</taxon>
        <taxon>Bacillati</taxon>
        <taxon>Bacillota</taxon>
        <taxon>Clostridia</taxon>
        <taxon>Lachnospirales</taxon>
        <taxon>Lachnospiraceae</taxon>
        <taxon>Blautia</taxon>
    </lineage>
</organism>
<feature type="transmembrane region" description="Helical" evidence="6">
    <location>
        <begin position="86"/>
        <end position="109"/>
    </location>
</feature>
<feature type="transmembrane region" description="Helical" evidence="6">
    <location>
        <begin position="468"/>
        <end position="489"/>
    </location>
</feature>
<evidence type="ECO:0000256" key="3">
    <source>
        <dbReference type="ARBA" id="ARBA00022692"/>
    </source>
</evidence>
<evidence type="ECO:0000256" key="4">
    <source>
        <dbReference type="ARBA" id="ARBA00022989"/>
    </source>
</evidence>
<feature type="transmembrane region" description="Helical" evidence="6">
    <location>
        <begin position="415"/>
        <end position="433"/>
    </location>
</feature>
<dbReference type="Proteomes" id="UP000823893">
    <property type="component" value="Unassembled WGS sequence"/>
</dbReference>
<reference evidence="7" key="1">
    <citation type="journal article" date="2021" name="PeerJ">
        <title>Extensive microbial diversity within the chicken gut microbiome revealed by metagenomics and culture.</title>
        <authorList>
            <person name="Gilroy R."/>
            <person name="Ravi A."/>
            <person name="Getino M."/>
            <person name="Pursley I."/>
            <person name="Horton D.L."/>
            <person name="Alikhan N.F."/>
            <person name="Baker D."/>
            <person name="Gharbi K."/>
            <person name="Hall N."/>
            <person name="Watson M."/>
            <person name="Adriaenssens E.M."/>
            <person name="Foster-Nyarko E."/>
            <person name="Jarju S."/>
            <person name="Secka A."/>
            <person name="Antonio M."/>
            <person name="Oren A."/>
            <person name="Chaudhuri R.R."/>
            <person name="La Ragione R."/>
            <person name="Hildebrand F."/>
            <person name="Pallen M.J."/>
        </authorList>
    </citation>
    <scope>NUCLEOTIDE SEQUENCE</scope>
    <source>
        <strain evidence="7">ChiSxjej6B18-287</strain>
    </source>
</reference>
<gene>
    <name evidence="7" type="ORF">H9935_12170</name>
</gene>
<feature type="transmembrane region" description="Helical" evidence="6">
    <location>
        <begin position="354"/>
        <end position="376"/>
    </location>
</feature>
<dbReference type="GO" id="GO:0022857">
    <property type="term" value="F:transmembrane transporter activity"/>
    <property type="evidence" value="ECO:0007669"/>
    <property type="project" value="InterPro"/>
</dbReference>
<feature type="transmembrane region" description="Helical" evidence="6">
    <location>
        <begin position="388"/>
        <end position="409"/>
    </location>
</feature>
<dbReference type="InterPro" id="IPR050367">
    <property type="entry name" value="APC_superfamily"/>
</dbReference>
<dbReference type="EMBL" id="DWWV01000163">
    <property type="protein sequence ID" value="HJC11536.1"/>
    <property type="molecule type" value="Genomic_DNA"/>
</dbReference>
<dbReference type="GO" id="GO:0005886">
    <property type="term" value="C:plasma membrane"/>
    <property type="evidence" value="ECO:0007669"/>
    <property type="project" value="UniProtKB-SubCell"/>
</dbReference>
<dbReference type="Pfam" id="PF13520">
    <property type="entry name" value="AA_permease_2"/>
    <property type="match status" value="1"/>
</dbReference>
<reference evidence="7" key="2">
    <citation type="submission" date="2021-04" db="EMBL/GenBank/DDBJ databases">
        <authorList>
            <person name="Gilroy R."/>
        </authorList>
    </citation>
    <scope>NUCLEOTIDE SEQUENCE</scope>
    <source>
        <strain evidence="7">ChiSxjej6B18-287</strain>
    </source>
</reference>
<feature type="transmembrane region" description="Helical" evidence="6">
    <location>
        <begin position="129"/>
        <end position="147"/>
    </location>
</feature>
<feature type="transmembrane region" description="Helical" evidence="6">
    <location>
        <begin position="194"/>
        <end position="218"/>
    </location>
</feature>
<dbReference type="AlphaFoldDB" id="A0A9D2SLK1"/>
<evidence type="ECO:0000256" key="5">
    <source>
        <dbReference type="ARBA" id="ARBA00023136"/>
    </source>
</evidence>
<feature type="transmembrane region" description="Helical" evidence="6">
    <location>
        <begin position="230"/>
        <end position="249"/>
    </location>
</feature>
<feature type="transmembrane region" description="Helical" evidence="6">
    <location>
        <begin position="15"/>
        <end position="36"/>
    </location>
</feature>
<feature type="transmembrane region" description="Helical" evidence="6">
    <location>
        <begin position="331"/>
        <end position="348"/>
    </location>
</feature>
<feature type="transmembrane region" description="Helical" evidence="6">
    <location>
        <begin position="42"/>
        <end position="62"/>
    </location>
</feature>
<dbReference type="InterPro" id="IPR002293">
    <property type="entry name" value="AA/rel_permease1"/>
</dbReference>
<dbReference type="PANTHER" id="PTHR42770">
    <property type="entry name" value="AMINO ACID TRANSPORTER-RELATED"/>
    <property type="match status" value="1"/>
</dbReference>
<comment type="subcellular location">
    <subcellularLocation>
        <location evidence="1">Cell membrane</location>
        <topology evidence="1">Multi-pass membrane protein</topology>
    </subcellularLocation>
</comment>
<keyword evidence="4 6" id="KW-1133">Transmembrane helix</keyword>
<feature type="transmembrane region" description="Helical" evidence="6">
    <location>
        <begin position="282"/>
        <end position="310"/>
    </location>
</feature>
<comment type="caution">
    <text evidence="7">The sequence shown here is derived from an EMBL/GenBank/DDBJ whole genome shotgun (WGS) entry which is preliminary data.</text>
</comment>
<keyword evidence="2" id="KW-1003">Cell membrane</keyword>
<proteinExistence type="predicted"/>
<dbReference type="PANTHER" id="PTHR42770:SF7">
    <property type="entry name" value="MEMBRANE PROTEIN"/>
    <property type="match status" value="1"/>
</dbReference>
<name>A0A9D2SLK1_9FIRM</name>
<sequence length="490" mass="53367">MSGNTLKRTFGMREAVTITVGTVVGVGLFTTGANVVGDMGPAVILATFVAMLISIYPALLYAEMGAALPYAGGTYKYASLGIGKPFGMLAGWNFIISLVAVTSGEALAFSFYFKTLFSALGVELPISDRTLATIVVVIFIITNVLGVEMTGKLQNGFMFFFWGVAIIWFITMIPNVQLPYFLEMPEFIQGETPLGFVAAVSMIWWCFAGFETCCAMGEEIKYPQINIPRALFLAPFIVFAVNAAFQWFLVGIVPTEEISALSTASAPFAEAMTKAGILGFPLILLAAGIAFGGDFSTLNASIAVPPRYLFTMARDGAMPKIFARIHKKYQTPYIAILTLGILSAFLIASNSMVYIASVSLFADLFYYVIGIGASFGLRKKHPELNRPYKAPGIMIGAPVSVIIYIVMITQLEREALITGVVWCALGLVVYGVCRRMYKDEENEEEAGVLQPEIPSPEEKKKMDREFNIWKTVVAAAVIIVLFAYVVPFLI</sequence>
<evidence type="ECO:0000313" key="7">
    <source>
        <dbReference type="EMBL" id="HJC11536.1"/>
    </source>
</evidence>
<protein>
    <submittedName>
        <fullName evidence="7">APC family permease</fullName>
    </submittedName>
</protein>
<dbReference type="PIRSF" id="PIRSF006060">
    <property type="entry name" value="AA_transporter"/>
    <property type="match status" value="1"/>
</dbReference>
<keyword evidence="3 6" id="KW-0812">Transmembrane</keyword>
<evidence type="ECO:0000256" key="2">
    <source>
        <dbReference type="ARBA" id="ARBA00022475"/>
    </source>
</evidence>
<keyword evidence="5 6" id="KW-0472">Membrane</keyword>
<feature type="transmembrane region" description="Helical" evidence="6">
    <location>
        <begin position="159"/>
        <end position="182"/>
    </location>
</feature>
<evidence type="ECO:0000256" key="1">
    <source>
        <dbReference type="ARBA" id="ARBA00004651"/>
    </source>
</evidence>